<reference evidence="2 3" key="1">
    <citation type="submission" date="2018-11" db="EMBL/GenBank/DDBJ databases">
        <title>Genome sequence and assembly of Colletotrichum sidae.</title>
        <authorList>
            <person name="Gan P."/>
            <person name="Shirasu K."/>
        </authorList>
    </citation>
    <scope>NUCLEOTIDE SEQUENCE [LARGE SCALE GENOMIC DNA]</scope>
    <source>
        <strain evidence="2 3">CBS 518.97</strain>
    </source>
</reference>
<dbReference type="EMBL" id="QAPF01000301">
    <property type="protein sequence ID" value="TEA11952.1"/>
    <property type="molecule type" value="Genomic_DNA"/>
</dbReference>
<keyword evidence="1" id="KW-0472">Membrane</keyword>
<feature type="transmembrane region" description="Helical" evidence="1">
    <location>
        <begin position="447"/>
        <end position="470"/>
    </location>
</feature>
<feature type="transmembrane region" description="Helical" evidence="1">
    <location>
        <begin position="192"/>
        <end position="211"/>
    </location>
</feature>
<keyword evidence="1" id="KW-1133">Transmembrane helix</keyword>
<feature type="transmembrane region" description="Helical" evidence="1">
    <location>
        <begin position="571"/>
        <end position="589"/>
    </location>
</feature>
<gene>
    <name evidence="2" type="ORF">C8034_v007103</name>
</gene>
<proteinExistence type="predicted"/>
<feature type="transmembrane region" description="Helical" evidence="1">
    <location>
        <begin position="497"/>
        <end position="521"/>
    </location>
</feature>
<comment type="caution">
    <text evidence="2">The sequence shown here is derived from an EMBL/GenBank/DDBJ whole genome shotgun (WGS) entry which is preliminary data.</text>
</comment>
<dbReference type="Proteomes" id="UP000295604">
    <property type="component" value="Unassembled WGS sequence"/>
</dbReference>
<keyword evidence="3" id="KW-1185">Reference proteome</keyword>
<accession>A0A4R8T4E0</accession>
<organism evidence="2 3">
    <name type="scientific">Colletotrichum sidae</name>
    <dbReference type="NCBI Taxonomy" id="1347389"/>
    <lineage>
        <taxon>Eukaryota</taxon>
        <taxon>Fungi</taxon>
        <taxon>Dikarya</taxon>
        <taxon>Ascomycota</taxon>
        <taxon>Pezizomycotina</taxon>
        <taxon>Sordariomycetes</taxon>
        <taxon>Hypocreomycetidae</taxon>
        <taxon>Glomerellales</taxon>
        <taxon>Glomerellaceae</taxon>
        <taxon>Colletotrichum</taxon>
        <taxon>Colletotrichum orbiculare species complex</taxon>
    </lineage>
</organism>
<name>A0A4R8T4E0_9PEZI</name>
<sequence>MSLRQMKVFPSLGSFMPIATDFPGYNVPAAWSHWEHAYFDQIDHVLRHPDDPAKLVQNGCRVGKNINCRKACDNATLMFRTPQTLWNCVTLATLAVLTGPGPDSINETQVAKANRLLNFGNLSTFDYPFGKYRQCAFQSCSTFGGCSVDITEFLASPINISRVEPLAEIMHGNYCTSAQPGIDFDIAGPGVVIAYFVQFALVFFFAICFTLSTNWMNTGKPRLLSKTAFAKAIAASIIDLQETQAAFLVTVAAAAIATFLGKQGTGLANIPTVESWITNDTILKGVVAAGSYPLLLVQLALHASGSRWWYTLLFVGVNLAMVRVMHTRKDLDPDALLPHFRQAAEDLTGCGNQAGPRTFCRGQMETRFFPVNANYPHAIYIISAFLLLDWAVETSYNHARWTWIPERVRRASQHPRGVMHETVKTIGGVRPFIWVRYWTKNGPFGPMMAYSCLWALLELTTLGMCILAVIEIKEFLRVLRNGSDGGVRITRWAFGQLVAVAVWFPIVLKFFSLFLGAIVALKSPEGGENIWEAKQVSLGRSLPPGDVQGRKPIDWSFGPVKVDGYIDPDSFRIGLIIVITGINIGNVYGNLKDGVTLKIDLYTTEGEMRFFLKNDNEVWVHLKVGVVFDGKYDVSYKIVSI</sequence>
<feature type="transmembrane region" description="Helical" evidence="1">
    <location>
        <begin position="373"/>
        <end position="392"/>
    </location>
</feature>
<evidence type="ECO:0000256" key="1">
    <source>
        <dbReference type="SAM" id="Phobius"/>
    </source>
</evidence>
<keyword evidence="1" id="KW-0812">Transmembrane</keyword>
<evidence type="ECO:0000313" key="3">
    <source>
        <dbReference type="Proteomes" id="UP000295604"/>
    </source>
</evidence>
<evidence type="ECO:0000313" key="2">
    <source>
        <dbReference type="EMBL" id="TEA11952.1"/>
    </source>
</evidence>
<dbReference type="AlphaFoldDB" id="A0A4R8T4E0"/>
<protein>
    <submittedName>
        <fullName evidence="2">Uncharacterized protein</fullName>
    </submittedName>
</protein>